<evidence type="ECO:0000256" key="2">
    <source>
        <dbReference type="ARBA" id="ARBA00022679"/>
    </source>
</evidence>
<comment type="pathway">
    <text evidence="1">Carotenoid biosynthesis; phytoene biosynthesis.</text>
</comment>
<dbReference type="EMBL" id="JALKFT010000007">
    <property type="protein sequence ID" value="MCK9876084.1"/>
    <property type="molecule type" value="Genomic_DNA"/>
</dbReference>
<feature type="region of interest" description="Disordered" evidence="3">
    <location>
        <begin position="346"/>
        <end position="365"/>
    </location>
</feature>
<organism evidence="4 5">
    <name type="scientific">Frankia umida</name>
    <dbReference type="NCBI Taxonomy" id="573489"/>
    <lineage>
        <taxon>Bacteria</taxon>
        <taxon>Bacillati</taxon>
        <taxon>Actinomycetota</taxon>
        <taxon>Actinomycetes</taxon>
        <taxon>Frankiales</taxon>
        <taxon>Frankiaceae</taxon>
        <taxon>Frankia</taxon>
    </lineage>
</organism>
<dbReference type="Proteomes" id="UP001201873">
    <property type="component" value="Unassembled WGS sequence"/>
</dbReference>
<accession>A0ABT0JXN8</accession>
<dbReference type="InterPro" id="IPR002060">
    <property type="entry name" value="Squ/phyt_synthse"/>
</dbReference>
<comment type="caution">
    <text evidence="4">The sequence shown here is derived from an EMBL/GenBank/DDBJ whole genome shotgun (WGS) entry which is preliminary data.</text>
</comment>
<dbReference type="PROSITE" id="PS01045">
    <property type="entry name" value="SQUALEN_PHYTOEN_SYN_2"/>
    <property type="match status" value="1"/>
</dbReference>
<proteinExistence type="predicted"/>
<dbReference type="Pfam" id="PF00494">
    <property type="entry name" value="SQS_PSY"/>
    <property type="match status" value="1"/>
</dbReference>
<sequence>MNAVAAAGITDPRLRASYARARALHAAHGRTYYLATLLLPAWKRPHVHALYGFARHADDLVDDLDAQLGNAERAVALRAWGERFLTALRTGVTPQHVDAALGRDPDDRHAPDDPDDPSSRDVPGGPDGPGWRQTRPGRGPGAEVSVLPATIDTIRRFALDPGHFAAFLSSMAMDLTVTEYATWDDLVGYMYGSAAVIGLQMVPLLEPSDDSALPYARDLGLAFQLANFIRDVGEDLRRGRVYLPAESLALFGVTRERLATGVVDGPVRRLLAFEISRARELFRCAEPGIRLLHPTSRDCMRTAFVLYRAILDEVERADYQVLDQRVSVAMRRRLAVAGPALVRAHRARRHSPAGSEQLASAQVGA</sequence>
<dbReference type="SFLD" id="SFLDG01212">
    <property type="entry name" value="Phytoene_synthase_like"/>
    <property type="match status" value="1"/>
</dbReference>
<protein>
    <submittedName>
        <fullName evidence="4">Phytoene/squalene synthase family protein</fullName>
    </submittedName>
</protein>
<feature type="region of interest" description="Disordered" evidence="3">
    <location>
        <begin position="96"/>
        <end position="144"/>
    </location>
</feature>
<evidence type="ECO:0000313" key="5">
    <source>
        <dbReference type="Proteomes" id="UP001201873"/>
    </source>
</evidence>
<evidence type="ECO:0000313" key="4">
    <source>
        <dbReference type="EMBL" id="MCK9876084.1"/>
    </source>
</evidence>
<evidence type="ECO:0000256" key="1">
    <source>
        <dbReference type="ARBA" id="ARBA00004684"/>
    </source>
</evidence>
<dbReference type="InterPro" id="IPR033904">
    <property type="entry name" value="Trans_IPPS_HH"/>
</dbReference>
<feature type="compositionally biased region" description="Basic and acidic residues" evidence="3">
    <location>
        <begin position="101"/>
        <end position="112"/>
    </location>
</feature>
<dbReference type="InterPro" id="IPR008949">
    <property type="entry name" value="Isoprenoid_synthase_dom_sf"/>
</dbReference>
<dbReference type="PROSITE" id="PS01044">
    <property type="entry name" value="SQUALEN_PHYTOEN_SYN_1"/>
    <property type="match status" value="1"/>
</dbReference>
<dbReference type="SFLD" id="SFLDG01018">
    <property type="entry name" value="Squalene/Phytoene_Synthase_Lik"/>
    <property type="match status" value="1"/>
</dbReference>
<gene>
    <name evidence="4" type="ORF">MXD59_09895</name>
</gene>
<dbReference type="InterPro" id="IPR044843">
    <property type="entry name" value="Trans_IPPS_bact-type"/>
</dbReference>
<dbReference type="SUPFAM" id="SSF48576">
    <property type="entry name" value="Terpenoid synthases"/>
    <property type="match status" value="1"/>
</dbReference>
<dbReference type="RefSeq" id="WP_248824428.1">
    <property type="nucleotide sequence ID" value="NZ_JALKFT010000007.1"/>
</dbReference>
<keyword evidence="5" id="KW-1185">Reference proteome</keyword>
<dbReference type="CDD" id="cd00683">
    <property type="entry name" value="Trans_IPPS_HH"/>
    <property type="match status" value="1"/>
</dbReference>
<dbReference type="PANTHER" id="PTHR31480">
    <property type="entry name" value="BIFUNCTIONAL LYCOPENE CYCLASE/PHYTOENE SYNTHASE"/>
    <property type="match status" value="1"/>
</dbReference>
<reference evidence="4 5" key="1">
    <citation type="submission" date="2022-04" db="EMBL/GenBank/DDBJ databases">
        <title>Genome diversity in the genus Frankia.</title>
        <authorList>
            <person name="Carlos-Shanley C."/>
            <person name="Hahn D."/>
        </authorList>
    </citation>
    <scope>NUCLEOTIDE SEQUENCE [LARGE SCALE GENOMIC DNA]</scope>
    <source>
        <strain evidence="4 5">Ag45/Mut15</strain>
    </source>
</reference>
<name>A0ABT0JXN8_9ACTN</name>
<dbReference type="SFLD" id="SFLDS00005">
    <property type="entry name" value="Isoprenoid_Synthase_Type_I"/>
    <property type="match status" value="1"/>
</dbReference>
<keyword evidence="2" id="KW-0808">Transferase</keyword>
<dbReference type="Gene3D" id="1.10.600.10">
    <property type="entry name" value="Farnesyl Diphosphate Synthase"/>
    <property type="match status" value="1"/>
</dbReference>
<dbReference type="InterPro" id="IPR019845">
    <property type="entry name" value="Squalene/phytoene_synthase_CS"/>
</dbReference>
<evidence type="ECO:0000256" key="3">
    <source>
        <dbReference type="SAM" id="MobiDB-lite"/>
    </source>
</evidence>